<dbReference type="InterPro" id="IPR033396">
    <property type="entry name" value="DUF5107"/>
</dbReference>
<dbReference type="AlphaFoldDB" id="A0A9D1CV56"/>
<dbReference type="Pfam" id="PF17128">
    <property type="entry name" value="DUF5107"/>
    <property type="match status" value="1"/>
</dbReference>
<feature type="non-terminal residue" evidence="2">
    <location>
        <position position="265"/>
    </location>
</feature>
<evidence type="ECO:0000259" key="1">
    <source>
        <dbReference type="Pfam" id="PF17128"/>
    </source>
</evidence>
<accession>A0A9D1CV56</accession>
<dbReference type="GO" id="GO:0005975">
    <property type="term" value="P:carbohydrate metabolic process"/>
    <property type="evidence" value="ECO:0007669"/>
    <property type="project" value="InterPro"/>
</dbReference>
<organism evidence="2 3">
    <name type="scientific">Candidatus Scatavimonas merdigallinarum</name>
    <dbReference type="NCBI Taxonomy" id="2840914"/>
    <lineage>
        <taxon>Bacteria</taxon>
        <taxon>Bacillati</taxon>
        <taxon>Bacillota</taxon>
        <taxon>Clostridia</taxon>
        <taxon>Eubacteriales</taxon>
        <taxon>Oscillospiraceae</taxon>
        <taxon>Oscillospiraceae incertae sedis</taxon>
        <taxon>Candidatus Scatavimonas</taxon>
    </lineage>
</organism>
<evidence type="ECO:0000313" key="3">
    <source>
        <dbReference type="Proteomes" id="UP000886787"/>
    </source>
</evidence>
<reference evidence="2" key="1">
    <citation type="submission" date="2020-10" db="EMBL/GenBank/DDBJ databases">
        <authorList>
            <person name="Gilroy R."/>
        </authorList>
    </citation>
    <scope>NUCLEOTIDE SEQUENCE</scope>
    <source>
        <strain evidence="2">ChiSjej1B19-3389</strain>
    </source>
</reference>
<dbReference type="GO" id="GO:0003824">
    <property type="term" value="F:catalytic activity"/>
    <property type="evidence" value="ECO:0007669"/>
    <property type="project" value="InterPro"/>
</dbReference>
<comment type="caution">
    <text evidence="2">The sequence shown here is derived from an EMBL/GenBank/DDBJ whole genome shotgun (WGS) entry which is preliminary data.</text>
</comment>
<dbReference type="SUPFAM" id="SSF74650">
    <property type="entry name" value="Galactose mutarotase-like"/>
    <property type="match status" value="1"/>
</dbReference>
<dbReference type="InterPro" id="IPR014718">
    <property type="entry name" value="GH-type_carb-bd"/>
</dbReference>
<evidence type="ECO:0000313" key="2">
    <source>
        <dbReference type="EMBL" id="HIQ81396.1"/>
    </source>
</evidence>
<dbReference type="Proteomes" id="UP000886787">
    <property type="component" value="Unassembled WGS sequence"/>
</dbReference>
<name>A0A9D1CV56_9FIRM</name>
<reference evidence="2" key="2">
    <citation type="journal article" date="2021" name="PeerJ">
        <title>Extensive microbial diversity within the chicken gut microbiome revealed by metagenomics and culture.</title>
        <authorList>
            <person name="Gilroy R."/>
            <person name="Ravi A."/>
            <person name="Getino M."/>
            <person name="Pursley I."/>
            <person name="Horton D.L."/>
            <person name="Alikhan N.F."/>
            <person name="Baker D."/>
            <person name="Gharbi K."/>
            <person name="Hall N."/>
            <person name="Watson M."/>
            <person name="Adriaenssens E.M."/>
            <person name="Foster-Nyarko E."/>
            <person name="Jarju S."/>
            <person name="Secka A."/>
            <person name="Antonio M."/>
            <person name="Oren A."/>
            <person name="Chaudhuri R.R."/>
            <person name="La Ragione R."/>
            <person name="Hildebrand F."/>
            <person name="Pallen M.J."/>
        </authorList>
    </citation>
    <scope>NUCLEOTIDE SEQUENCE</scope>
    <source>
        <strain evidence="2">ChiSjej1B19-3389</strain>
    </source>
</reference>
<feature type="domain" description="DUF5107" evidence="1">
    <location>
        <begin position="18"/>
        <end position="259"/>
    </location>
</feature>
<dbReference type="EMBL" id="DVFW01000048">
    <property type="protein sequence ID" value="HIQ81396.1"/>
    <property type="molecule type" value="Genomic_DNA"/>
</dbReference>
<dbReference type="InterPro" id="IPR011013">
    <property type="entry name" value="Gal_mutarotase_sf_dom"/>
</dbReference>
<dbReference type="Gene3D" id="2.70.98.10">
    <property type="match status" value="1"/>
</dbReference>
<dbReference type="GO" id="GO:0030246">
    <property type="term" value="F:carbohydrate binding"/>
    <property type="evidence" value="ECO:0007669"/>
    <property type="project" value="InterPro"/>
</dbReference>
<sequence>MCRIWEDKGGVSIKREPCVHMENKRMRICVLPYDGGRIVSLYDKKYGFEQIWTNQRTQNLTRYYAANYDDLSASGIEEAFPTVQPCVYEGVELPFFGEVWSAPWEYELLTFGHAVAIRLWCSSSVFPAKITKTFMLEQDSTTLTTEYIVENIGPGAFPYIFGVHPSVCITEDTQILVPQGRYKTGFLYPPSLTQEKTFDWPCLEKMDLSHAYTFSNNLCVNFYTESVQQGSYGFFHKSRGCGMEIRFSPEDFPCLSLWLIYGGWR</sequence>
<gene>
    <name evidence="2" type="ORF">IAD32_08990</name>
</gene>
<proteinExistence type="predicted"/>
<protein>
    <submittedName>
        <fullName evidence="2">DUF5107 domain-containing protein</fullName>
    </submittedName>
</protein>